<gene>
    <name evidence="1" type="ORF">CLG94_00380</name>
</gene>
<dbReference type="AlphaFoldDB" id="A0A2T4U1D4"/>
<name>A0A2T4U1D4_9BACT</name>
<dbReference type="Gene3D" id="3.40.50.1000">
    <property type="entry name" value="HAD superfamily/HAD-like"/>
    <property type="match status" value="1"/>
</dbReference>
<evidence type="ECO:0008006" key="3">
    <source>
        <dbReference type="Google" id="ProtNLM"/>
    </source>
</evidence>
<dbReference type="SUPFAM" id="SSF56784">
    <property type="entry name" value="HAD-like"/>
    <property type="match status" value="1"/>
</dbReference>
<dbReference type="Pfam" id="PF00702">
    <property type="entry name" value="Hydrolase"/>
    <property type="match status" value="1"/>
</dbReference>
<dbReference type="EMBL" id="NVQC01000007">
    <property type="protein sequence ID" value="PTL37173.1"/>
    <property type="molecule type" value="Genomic_DNA"/>
</dbReference>
<dbReference type="Proteomes" id="UP000241436">
    <property type="component" value="Unassembled WGS sequence"/>
</dbReference>
<organism evidence="1 2">
    <name type="scientific">Candidatus Methylomirabilis limnetica</name>
    <dbReference type="NCBI Taxonomy" id="2033718"/>
    <lineage>
        <taxon>Bacteria</taxon>
        <taxon>Candidatus Methylomirabilota</taxon>
        <taxon>Candidatus Methylomirabilia</taxon>
        <taxon>Candidatus Methylomirabilales</taxon>
        <taxon>Candidatus Methylomirabilaceae</taxon>
        <taxon>Candidatus Methylomirabilis</taxon>
    </lineage>
</organism>
<reference evidence="2" key="2">
    <citation type="journal article" date="2018" name="Environ. Microbiol.">
        <title>Bloom of a denitrifying methanotroph, 'Candidatus Methylomirabilis limnetica', in a deep stratified lake.</title>
        <authorList>
            <person name="Graf J.S."/>
            <person name="Mayr M.J."/>
            <person name="Marchant H.K."/>
            <person name="Tienken D."/>
            <person name="Hach P.F."/>
            <person name="Brand A."/>
            <person name="Schubert C.J."/>
            <person name="Kuypers M.M."/>
            <person name="Milucka J."/>
        </authorList>
    </citation>
    <scope>NUCLEOTIDE SEQUENCE [LARGE SCALE GENOMIC DNA]</scope>
    <source>
        <strain evidence="2">Zug</strain>
    </source>
</reference>
<dbReference type="InterPro" id="IPR036412">
    <property type="entry name" value="HAD-like_sf"/>
</dbReference>
<reference evidence="1 2" key="1">
    <citation type="submission" date="2017-09" db="EMBL/GenBank/DDBJ databases">
        <title>Bloom of a denitrifying methanotroph, Candidatus Methylomirabilis limnetica, in a deep stratified lake.</title>
        <authorList>
            <person name="Graf J.S."/>
            <person name="Marchant H.K."/>
            <person name="Tienken D."/>
            <person name="Hach P.F."/>
            <person name="Brand A."/>
            <person name="Schubert C.J."/>
            <person name="Kuypers M.M."/>
            <person name="Milucka J."/>
        </authorList>
    </citation>
    <scope>NUCLEOTIDE SEQUENCE [LARGE SCALE GENOMIC DNA]</scope>
    <source>
        <strain evidence="1 2">Zug</strain>
    </source>
</reference>
<evidence type="ECO:0000313" key="1">
    <source>
        <dbReference type="EMBL" id="PTL37173.1"/>
    </source>
</evidence>
<sequence length="237" mass="26842">MGEMESKARGILLDFDHTLFDTDRFFWVDLKRALARFGIPDDAWEKSYEAIWSSGYSLAKHLEELARLGAVADPPTVQAMREALESAFSDLRPYLFPDVLEFLDTARHRGFELILLSFGDPAWQSYKVRASGVTPYFTQIVYTAKEAGKAALCAERALQYRELYAIDNNPADLDAMKASTPGLQTYLICRVEPSAPEGEDPLVRDRFREAAKYLTIPSLLTHLRCHSLKEVSLSWPN</sequence>
<comment type="caution">
    <text evidence="1">The sequence shown here is derived from an EMBL/GenBank/DDBJ whole genome shotgun (WGS) entry which is preliminary data.</text>
</comment>
<protein>
    <recommendedName>
        <fullName evidence="3">Haloacid dehalogenase</fullName>
    </recommendedName>
</protein>
<keyword evidence="2" id="KW-1185">Reference proteome</keyword>
<accession>A0A2T4U1D4</accession>
<proteinExistence type="predicted"/>
<evidence type="ECO:0000313" key="2">
    <source>
        <dbReference type="Proteomes" id="UP000241436"/>
    </source>
</evidence>
<dbReference type="InterPro" id="IPR023214">
    <property type="entry name" value="HAD_sf"/>
</dbReference>